<evidence type="ECO:0000313" key="8">
    <source>
        <dbReference type="Proteomes" id="UP000019132"/>
    </source>
</evidence>
<dbReference type="PANTHER" id="PTHR11132">
    <property type="entry name" value="SOLUTE CARRIER FAMILY 35"/>
    <property type="match status" value="1"/>
</dbReference>
<reference evidence="8" key="1">
    <citation type="journal article" date="2010" name="Genome Biol.">
        <title>Genome sequence of the necrotrophic plant pathogen Pythium ultimum reveals original pathogenicity mechanisms and effector repertoire.</title>
        <authorList>
            <person name="Levesque C.A."/>
            <person name="Brouwer H."/>
            <person name="Cano L."/>
            <person name="Hamilton J.P."/>
            <person name="Holt C."/>
            <person name="Huitema E."/>
            <person name="Raffaele S."/>
            <person name="Robideau G.P."/>
            <person name="Thines M."/>
            <person name="Win J."/>
            <person name="Zerillo M.M."/>
            <person name="Beakes G.W."/>
            <person name="Boore J.L."/>
            <person name="Busam D."/>
            <person name="Dumas B."/>
            <person name="Ferriera S."/>
            <person name="Fuerstenberg S.I."/>
            <person name="Gachon C.M."/>
            <person name="Gaulin E."/>
            <person name="Govers F."/>
            <person name="Grenville-Briggs L."/>
            <person name="Horner N."/>
            <person name="Hostetler J."/>
            <person name="Jiang R.H."/>
            <person name="Johnson J."/>
            <person name="Krajaejun T."/>
            <person name="Lin H."/>
            <person name="Meijer H.J."/>
            <person name="Moore B."/>
            <person name="Morris P."/>
            <person name="Phuntmart V."/>
            <person name="Puiu D."/>
            <person name="Shetty J."/>
            <person name="Stajich J.E."/>
            <person name="Tripathy S."/>
            <person name="Wawra S."/>
            <person name="van West P."/>
            <person name="Whitty B.R."/>
            <person name="Coutinho P.M."/>
            <person name="Henrissat B."/>
            <person name="Martin F."/>
            <person name="Thomas P.D."/>
            <person name="Tyler B.M."/>
            <person name="De Vries R.P."/>
            <person name="Kamoun S."/>
            <person name="Yandell M."/>
            <person name="Tisserat N."/>
            <person name="Buell C.R."/>
        </authorList>
    </citation>
    <scope>NUCLEOTIDE SEQUENCE</scope>
    <source>
        <strain evidence="8">DAOM:BR144</strain>
    </source>
</reference>
<protein>
    <recommendedName>
        <fullName evidence="6">Sugar phosphate transporter domain-containing protein</fullName>
    </recommendedName>
</protein>
<evidence type="ECO:0000256" key="1">
    <source>
        <dbReference type="ARBA" id="ARBA00004141"/>
    </source>
</evidence>
<dbReference type="Proteomes" id="UP000019132">
    <property type="component" value="Unassembled WGS sequence"/>
</dbReference>
<evidence type="ECO:0000313" key="7">
    <source>
        <dbReference type="EnsemblProtists" id="PYU1_T002407"/>
    </source>
</evidence>
<evidence type="ECO:0000256" key="2">
    <source>
        <dbReference type="ARBA" id="ARBA00022692"/>
    </source>
</evidence>
<feature type="transmembrane region" description="Helical" evidence="5">
    <location>
        <begin position="303"/>
        <end position="322"/>
    </location>
</feature>
<keyword evidence="2 5" id="KW-0812">Transmembrane</keyword>
<feature type="transmembrane region" description="Helical" evidence="5">
    <location>
        <begin position="270"/>
        <end position="291"/>
    </location>
</feature>
<dbReference type="HOGENOM" id="CLU_033641_0_0_1"/>
<accession>K3WBR6</accession>
<keyword evidence="4 5" id="KW-0472">Membrane</keyword>
<dbReference type="InterPro" id="IPR037185">
    <property type="entry name" value="EmrE-like"/>
</dbReference>
<dbReference type="FunCoup" id="K3WBR6">
    <property type="interactions" value="200"/>
</dbReference>
<evidence type="ECO:0000256" key="4">
    <source>
        <dbReference type="ARBA" id="ARBA00023136"/>
    </source>
</evidence>
<dbReference type="InterPro" id="IPR004853">
    <property type="entry name" value="Sugar_P_trans_dom"/>
</dbReference>
<evidence type="ECO:0000259" key="6">
    <source>
        <dbReference type="Pfam" id="PF03151"/>
    </source>
</evidence>
<reference evidence="8" key="2">
    <citation type="submission" date="2010-04" db="EMBL/GenBank/DDBJ databases">
        <authorList>
            <person name="Buell R."/>
            <person name="Hamilton J."/>
            <person name="Hostetler J."/>
        </authorList>
    </citation>
    <scope>NUCLEOTIDE SEQUENCE [LARGE SCALE GENOMIC DNA]</scope>
    <source>
        <strain evidence="8">DAOM:BR144</strain>
    </source>
</reference>
<proteinExistence type="predicted"/>
<dbReference type="eggNOG" id="KOG1441">
    <property type="taxonomic scope" value="Eukaryota"/>
</dbReference>
<dbReference type="GO" id="GO:0016020">
    <property type="term" value="C:membrane"/>
    <property type="evidence" value="ECO:0007669"/>
    <property type="project" value="UniProtKB-SubCell"/>
</dbReference>
<feature type="transmembrane region" description="Helical" evidence="5">
    <location>
        <begin position="118"/>
        <end position="142"/>
    </location>
</feature>
<dbReference type="InterPro" id="IPR050186">
    <property type="entry name" value="TPT_transporter"/>
</dbReference>
<dbReference type="Pfam" id="PF03151">
    <property type="entry name" value="TPT"/>
    <property type="match status" value="1"/>
</dbReference>
<feature type="transmembrane region" description="Helical" evidence="5">
    <location>
        <begin position="154"/>
        <end position="176"/>
    </location>
</feature>
<evidence type="ECO:0000256" key="5">
    <source>
        <dbReference type="SAM" id="Phobius"/>
    </source>
</evidence>
<keyword evidence="8" id="KW-1185">Reference proteome</keyword>
<name>K3WBR6_GLOUD</name>
<sequence length="392" mass="42762">MGQSSASHVVMEIDTAASGSADGGLKATATALKIKKQQSDDQAMNDDATDKCRLLEEGDVSGKRAASVDQSASEKDGASKTSYVAPQTVVFWLSMWFVQNIGVTFWNKKALNTIRLPVTLTFVHMICNTIGALLYIYAYRGIERKPLKAGQQSLMVYFSLIFVSNIITGNWSLGLVSITFNQVMRALVPSVVVGLSMMILGKTYTRERKLCLIPVACGVYLACQGDKSCTFLGLLITLAAVIFAGLKVVLSNKFLSGDLKLHPVDLILHQAPLSAMWCLLAMFMSGEWAILMKHWDQLPALSTWYLITGVVSFLLNVTSFYANKVTSPVTLCVCGNMKQILVITLSIVINHDVITAQKMLGIFVVTVGGIAYAYISNKEMNRASVPIRPQHA</sequence>
<dbReference type="OMA" id="MAGLNKW"/>
<dbReference type="AlphaFoldDB" id="K3WBR6"/>
<feature type="transmembrane region" description="Helical" evidence="5">
    <location>
        <begin position="89"/>
        <end position="106"/>
    </location>
</feature>
<dbReference type="InParanoid" id="K3WBR6"/>
<keyword evidence="3 5" id="KW-1133">Transmembrane helix</keyword>
<dbReference type="SUPFAM" id="SSF103481">
    <property type="entry name" value="Multidrug resistance efflux transporter EmrE"/>
    <property type="match status" value="1"/>
</dbReference>
<organism evidence="7 8">
    <name type="scientific">Globisporangium ultimum (strain ATCC 200006 / CBS 805.95 / DAOM BR144)</name>
    <name type="common">Pythium ultimum</name>
    <dbReference type="NCBI Taxonomy" id="431595"/>
    <lineage>
        <taxon>Eukaryota</taxon>
        <taxon>Sar</taxon>
        <taxon>Stramenopiles</taxon>
        <taxon>Oomycota</taxon>
        <taxon>Peronosporomycetes</taxon>
        <taxon>Pythiales</taxon>
        <taxon>Pythiaceae</taxon>
        <taxon>Globisporangium</taxon>
    </lineage>
</organism>
<feature type="transmembrane region" description="Helical" evidence="5">
    <location>
        <begin position="359"/>
        <end position="375"/>
    </location>
</feature>
<comment type="subcellular location">
    <subcellularLocation>
        <location evidence="1">Membrane</location>
        <topology evidence="1">Multi-pass membrane protein</topology>
    </subcellularLocation>
</comment>
<dbReference type="EnsemblProtists" id="PYU1_T002407">
    <property type="protein sequence ID" value="PYU1_T002407"/>
    <property type="gene ID" value="PYU1_G002404"/>
</dbReference>
<feature type="transmembrane region" description="Helical" evidence="5">
    <location>
        <begin position="231"/>
        <end position="250"/>
    </location>
</feature>
<reference evidence="7" key="3">
    <citation type="submission" date="2014-11" db="UniProtKB">
        <authorList>
            <consortium name="EnsemblProtists"/>
        </authorList>
    </citation>
    <scope>IDENTIFICATION</scope>
    <source>
        <strain evidence="7">DAOM BR144</strain>
    </source>
</reference>
<feature type="domain" description="Sugar phosphate transporter" evidence="6">
    <location>
        <begin position="90"/>
        <end position="372"/>
    </location>
</feature>
<dbReference type="VEuPathDB" id="FungiDB:PYU1_G002404"/>
<evidence type="ECO:0000256" key="3">
    <source>
        <dbReference type="ARBA" id="ARBA00022989"/>
    </source>
</evidence>